<dbReference type="CDD" id="cd00303">
    <property type="entry name" value="retropepsin_like"/>
    <property type="match status" value="1"/>
</dbReference>
<feature type="non-terminal residue" evidence="2">
    <location>
        <position position="437"/>
    </location>
</feature>
<proteinExistence type="predicted"/>
<dbReference type="PROSITE" id="PS00141">
    <property type="entry name" value="ASP_PROTEASE"/>
    <property type="match status" value="1"/>
</dbReference>
<sequence length="437" mass="48757">MAASAAFKEAIKSGQNSVKEEMKDVQAPLKDEMKAVQESVKHEMKAVQEEMKLGQESVKEEVKAVKEEITCIIENKFQAMEVRMDAVEDKVGEIQGRVSVVEQRIEGRVSALQQRIEQQIEENKPTEALQELVTDVERLSHLAFSECRTETREILSLQYFIDGIRDPEIQKALPMAGVKDIKSALVYAMKLEVAQQSTRKGHHPVRAVRVHEPVDQLMARLDDLTRQVNALQWKIGVKKPTVKCWNCVCGKSNGLSINGHIHGVPCNMIIDTGANVTIIRRDLAQTFKDKLIWTPSCVTLETASGEKIDIEGKLNVNITFGSAAYHHTAYVADITDPCTLGLDFLRKHNFSLDFKNNKLLSASEDMTINQQNGSSAGNAKVSSGRPCSESYRNHTRVEEKPKTTSNSPCQMLIGRDLRLSCDLLFDRPADAPSSPEE</sequence>
<organism evidence="2 3">
    <name type="scientific">Stegodyphus mimosarum</name>
    <name type="common">African social velvet spider</name>
    <dbReference type="NCBI Taxonomy" id="407821"/>
    <lineage>
        <taxon>Eukaryota</taxon>
        <taxon>Metazoa</taxon>
        <taxon>Ecdysozoa</taxon>
        <taxon>Arthropoda</taxon>
        <taxon>Chelicerata</taxon>
        <taxon>Arachnida</taxon>
        <taxon>Araneae</taxon>
        <taxon>Araneomorphae</taxon>
        <taxon>Entelegynae</taxon>
        <taxon>Eresoidea</taxon>
        <taxon>Eresidae</taxon>
        <taxon>Stegodyphus</taxon>
    </lineage>
</organism>
<evidence type="ECO:0008006" key="4">
    <source>
        <dbReference type="Google" id="ProtNLM"/>
    </source>
</evidence>
<feature type="compositionally biased region" description="Polar residues" evidence="1">
    <location>
        <begin position="369"/>
        <end position="381"/>
    </location>
</feature>
<dbReference type="EMBL" id="KK118941">
    <property type="protein sequence ID" value="KFM74235.1"/>
    <property type="molecule type" value="Genomic_DNA"/>
</dbReference>
<feature type="region of interest" description="Disordered" evidence="1">
    <location>
        <begin position="369"/>
        <end position="409"/>
    </location>
</feature>
<feature type="region of interest" description="Disordered" evidence="1">
    <location>
        <begin position="1"/>
        <end position="22"/>
    </location>
</feature>
<gene>
    <name evidence="2" type="ORF">X975_18466</name>
</gene>
<dbReference type="GO" id="GO:0006508">
    <property type="term" value="P:proteolysis"/>
    <property type="evidence" value="ECO:0007669"/>
    <property type="project" value="InterPro"/>
</dbReference>
<dbReference type="OrthoDB" id="6512026at2759"/>
<dbReference type="GO" id="GO:0004190">
    <property type="term" value="F:aspartic-type endopeptidase activity"/>
    <property type="evidence" value="ECO:0007669"/>
    <property type="project" value="InterPro"/>
</dbReference>
<evidence type="ECO:0000313" key="3">
    <source>
        <dbReference type="Proteomes" id="UP000054359"/>
    </source>
</evidence>
<dbReference type="Gene3D" id="2.40.70.10">
    <property type="entry name" value="Acid Proteases"/>
    <property type="match status" value="1"/>
</dbReference>
<keyword evidence="3" id="KW-1185">Reference proteome</keyword>
<protein>
    <recommendedName>
        <fullName evidence="4">Peptidase A2 domain-containing protein</fullName>
    </recommendedName>
</protein>
<dbReference type="SUPFAM" id="SSF50630">
    <property type="entry name" value="Acid proteases"/>
    <property type="match status" value="1"/>
</dbReference>
<dbReference type="Gene3D" id="1.20.5.1070">
    <property type="entry name" value="Head and neck region of the ectodomain of NDV fusion glycoprotein"/>
    <property type="match status" value="1"/>
</dbReference>
<dbReference type="Pfam" id="PF13975">
    <property type="entry name" value="gag-asp_proteas"/>
    <property type="match status" value="1"/>
</dbReference>
<reference evidence="2 3" key="1">
    <citation type="submission" date="2013-11" db="EMBL/GenBank/DDBJ databases">
        <title>Genome sequencing of Stegodyphus mimosarum.</title>
        <authorList>
            <person name="Bechsgaard J."/>
        </authorList>
    </citation>
    <scope>NUCLEOTIDE SEQUENCE [LARGE SCALE GENOMIC DNA]</scope>
</reference>
<dbReference type="Proteomes" id="UP000054359">
    <property type="component" value="Unassembled WGS sequence"/>
</dbReference>
<dbReference type="OMA" id="MTINQQN"/>
<dbReference type="AlphaFoldDB" id="A0A087UA46"/>
<evidence type="ECO:0000313" key="2">
    <source>
        <dbReference type="EMBL" id="KFM74235.1"/>
    </source>
</evidence>
<evidence type="ECO:0000256" key="1">
    <source>
        <dbReference type="SAM" id="MobiDB-lite"/>
    </source>
</evidence>
<feature type="compositionally biased region" description="Basic and acidic residues" evidence="1">
    <location>
        <begin position="391"/>
        <end position="402"/>
    </location>
</feature>
<name>A0A087UA46_STEMI</name>
<dbReference type="InterPro" id="IPR021109">
    <property type="entry name" value="Peptidase_aspartic_dom_sf"/>
</dbReference>
<dbReference type="InterPro" id="IPR001969">
    <property type="entry name" value="Aspartic_peptidase_AS"/>
</dbReference>
<accession>A0A087UA46</accession>